<reference evidence="1 2" key="1">
    <citation type="submission" date="2014-03" db="EMBL/GenBank/DDBJ databases">
        <title>Draft Genome Sequences of Four Burkholderia Strains.</title>
        <authorList>
            <person name="Liu X.Y."/>
            <person name="Li C.X."/>
            <person name="Xu J.H."/>
        </authorList>
    </citation>
    <scope>NUCLEOTIDE SEQUENCE [LARGE SCALE GENOMIC DNA]</scope>
    <source>
        <strain evidence="1 2">DSM 50014</strain>
    </source>
</reference>
<keyword evidence="2" id="KW-1185">Reference proteome</keyword>
<dbReference type="RefSeq" id="WP_035943300.1">
    <property type="nucleotide sequence ID" value="NZ_CADFFX010000055.1"/>
</dbReference>
<sequence length="71" mass="7565">MEMLIVALIVIVVLGAFATFLVAEFLPHSVLIQAEEHGRFAGLADEIARGAESSVAARRLELARGKHVGPV</sequence>
<evidence type="ECO:0000313" key="2">
    <source>
        <dbReference type="Proteomes" id="UP000027466"/>
    </source>
</evidence>
<gene>
    <name evidence="1" type="ORF">BG61_09420</name>
</gene>
<protein>
    <submittedName>
        <fullName evidence="1">Oxalate:formate antiporter</fullName>
    </submittedName>
</protein>
<organism evidence="1 2">
    <name type="scientific">Caballeronia glathei</name>
    <dbReference type="NCBI Taxonomy" id="60547"/>
    <lineage>
        <taxon>Bacteria</taxon>
        <taxon>Pseudomonadati</taxon>
        <taxon>Pseudomonadota</taxon>
        <taxon>Betaproteobacteria</taxon>
        <taxon>Burkholderiales</taxon>
        <taxon>Burkholderiaceae</taxon>
        <taxon>Caballeronia</taxon>
    </lineage>
</organism>
<proteinExistence type="predicted"/>
<dbReference type="EMBL" id="JFHC01000165">
    <property type="protein sequence ID" value="KDR37673.1"/>
    <property type="molecule type" value="Genomic_DNA"/>
</dbReference>
<name>A0A069PAJ9_9BURK</name>
<accession>A0A069PAJ9</accession>
<evidence type="ECO:0000313" key="1">
    <source>
        <dbReference type="EMBL" id="KDR37673.1"/>
    </source>
</evidence>
<comment type="caution">
    <text evidence="1">The sequence shown here is derived from an EMBL/GenBank/DDBJ whole genome shotgun (WGS) entry which is preliminary data.</text>
</comment>
<dbReference type="Proteomes" id="UP000027466">
    <property type="component" value="Unassembled WGS sequence"/>
</dbReference>
<dbReference type="AlphaFoldDB" id="A0A069PAJ9"/>